<name>B1SZZ6_9BURK</name>
<proteinExistence type="predicted"/>
<protein>
    <submittedName>
        <fullName evidence="1">Phage transcriptional regulator, AlpA</fullName>
    </submittedName>
</protein>
<accession>B1SZZ6</accession>
<dbReference type="AlphaFoldDB" id="B1SZZ6"/>
<dbReference type="PANTHER" id="PTHR36154:SF1">
    <property type="entry name" value="DNA-BINDING TRANSCRIPTIONAL ACTIVATOR ALPA"/>
    <property type="match status" value="1"/>
</dbReference>
<dbReference type="PANTHER" id="PTHR36154">
    <property type="entry name" value="DNA-BINDING TRANSCRIPTIONAL ACTIVATOR ALPA"/>
    <property type="match status" value="1"/>
</dbReference>
<comment type="caution">
    <text evidence="1">The sequence shown here is derived from an EMBL/GenBank/DDBJ whole genome shotgun (WGS) entry which is preliminary data.</text>
</comment>
<dbReference type="Gene3D" id="1.10.238.160">
    <property type="match status" value="1"/>
</dbReference>
<dbReference type="InterPro" id="IPR052931">
    <property type="entry name" value="Prophage_regulatory_activator"/>
</dbReference>
<organism evidence="1 2">
    <name type="scientific">Burkholderia ambifaria MEX-5</name>
    <dbReference type="NCBI Taxonomy" id="396597"/>
    <lineage>
        <taxon>Bacteria</taxon>
        <taxon>Pseudomonadati</taxon>
        <taxon>Pseudomonadota</taxon>
        <taxon>Betaproteobacteria</taxon>
        <taxon>Burkholderiales</taxon>
        <taxon>Burkholderiaceae</taxon>
        <taxon>Burkholderia</taxon>
        <taxon>Burkholderia cepacia complex</taxon>
    </lineage>
</organism>
<reference evidence="1 2" key="1">
    <citation type="submission" date="2008-03" db="EMBL/GenBank/DDBJ databases">
        <title>Sequencing of the draft genome and assembly of Burkholderia ambifaria MEX-5.</title>
        <authorList>
            <consortium name="US DOE Joint Genome Institute (JGI-PGF)"/>
            <person name="Copeland A."/>
            <person name="Lucas S."/>
            <person name="Lapidus A."/>
            <person name="Glavina del Rio T."/>
            <person name="Dalin E."/>
            <person name="Tice H."/>
            <person name="Bruce D."/>
            <person name="Goodwin L."/>
            <person name="Pitluck S."/>
            <person name="Larimer F."/>
            <person name="Land M.L."/>
            <person name="Hauser L."/>
            <person name="Tiedje J."/>
            <person name="Richardson P."/>
        </authorList>
    </citation>
    <scope>NUCLEOTIDE SEQUENCE [LARGE SCALE GENOMIC DNA]</scope>
    <source>
        <strain evidence="1 2">MEX-5</strain>
    </source>
</reference>
<dbReference type="EMBL" id="ABLK01000022">
    <property type="protein sequence ID" value="EDT43086.1"/>
    <property type="molecule type" value="Genomic_DNA"/>
</dbReference>
<dbReference type="Pfam" id="PF05930">
    <property type="entry name" value="Phage_AlpA"/>
    <property type="match status" value="1"/>
</dbReference>
<evidence type="ECO:0000313" key="1">
    <source>
        <dbReference type="EMBL" id="EDT43086.1"/>
    </source>
</evidence>
<dbReference type="PATRIC" id="fig|396597.7.peg.7224"/>
<sequence>MSDLQECSRLDRPERLLRFAEVRARIGLSKSEIYRRIGAGTFPAGVKLGARAVAWRESAVEDWIRALREISL</sequence>
<dbReference type="Proteomes" id="UP000004814">
    <property type="component" value="Unassembled WGS sequence"/>
</dbReference>
<dbReference type="InterPro" id="IPR010260">
    <property type="entry name" value="AlpA"/>
</dbReference>
<gene>
    <name evidence="1" type="ORF">BamMEX5DRAFT_1122</name>
</gene>
<evidence type="ECO:0000313" key="2">
    <source>
        <dbReference type="Proteomes" id="UP000004814"/>
    </source>
</evidence>
<dbReference type="RefSeq" id="WP_006757121.1">
    <property type="nucleotide sequence ID" value="NZ_ABLK01000022.1"/>
</dbReference>